<reference evidence="1" key="1">
    <citation type="submission" date="2014-12" db="EMBL/GenBank/DDBJ databases">
        <title>Insight into the proteome of Arion vulgaris.</title>
        <authorList>
            <person name="Aradska J."/>
            <person name="Bulat T."/>
            <person name="Smidak R."/>
            <person name="Sarate P."/>
            <person name="Gangsoo J."/>
            <person name="Sialana F."/>
            <person name="Bilban M."/>
            <person name="Lubec G."/>
        </authorList>
    </citation>
    <scope>NUCLEOTIDE SEQUENCE</scope>
    <source>
        <tissue evidence="1">Skin</tissue>
    </source>
</reference>
<feature type="non-terminal residue" evidence="1">
    <location>
        <position position="1"/>
    </location>
</feature>
<name>A0A0B7B5M9_9EUPU</name>
<organism evidence="1">
    <name type="scientific">Arion vulgaris</name>
    <dbReference type="NCBI Taxonomy" id="1028688"/>
    <lineage>
        <taxon>Eukaryota</taxon>
        <taxon>Metazoa</taxon>
        <taxon>Spiralia</taxon>
        <taxon>Lophotrochozoa</taxon>
        <taxon>Mollusca</taxon>
        <taxon>Gastropoda</taxon>
        <taxon>Heterobranchia</taxon>
        <taxon>Euthyneura</taxon>
        <taxon>Panpulmonata</taxon>
        <taxon>Eupulmonata</taxon>
        <taxon>Stylommatophora</taxon>
        <taxon>Helicina</taxon>
        <taxon>Arionoidea</taxon>
        <taxon>Arionidae</taxon>
        <taxon>Arion</taxon>
    </lineage>
</organism>
<gene>
    <name evidence="1" type="primary">ORF166347</name>
</gene>
<dbReference type="EMBL" id="HACG01041784">
    <property type="protein sequence ID" value="CEK88649.1"/>
    <property type="molecule type" value="Transcribed_RNA"/>
</dbReference>
<protein>
    <submittedName>
        <fullName evidence="1">Uncharacterized protein</fullName>
    </submittedName>
</protein>
<sequence length="105" mass="11700">LKNRSLSRQWSSVIDLCLEIFPVRFKNISSSVVLQPVISTALPSVSGTPVRSPSPKRLRCNCHCESCANTRPTFVRRRRVIVYKGRSQRSGSSAAAQCKIGHIFL</sequence>
<dbReference type="AlphaFoldDB" id="A0A0B7B5M9"/>
<proteinExistence type="predicted"/>
<accession>A0A0B7B5M9</accession>
<evidence type="ECO:0000313" key="1">
    <source>
        <dbReference type="EMBL" id="CEK88649.1"/>
    </source>
</evidence>